<name>A0ABN6GLP1_LATCU</name>
<dbReference type="Proteomes" id="UP000825100">
    <property type="component" value="Chromosome"/>
</dbReference>
<reference evidence="1 2" key="1">
    <citation type="submission" date="2021-05" db="EMBL/GenBank/DDBJ databases">
        <title>Complete Genome Sequence of Latilactobacillus sp. Strain WDN19, a High D-Aspartate-producing Lactic Acid Bacterium Isolated from a Japanese Pickle.</title>
        <authorList>
            <person name="Kajitani K."/>
            <person name="Takahashi S."/>
        </authorList>
    </citation>
    <scope>NUCLEOTIDE SEQUENCE [LARGE SCALE GENOMIC DNA]</scope>
    <source>
        <strain evidence="1 2">WDN19</strain>
    </source>
</reference>
<dbReference type="InterPro" id="IPR025935">
    <property type="entry name" value="AbiH"/>
</dbReference>
<protein>
    <recommendedName>
        <fullName evidence="3">Bacteriophage abortive infection AbiH</fullName>
    </recommendedName>
</protein>
<evidence type="ECO:0000313" key="1">
    <source>
        <dbReference type="EMBL" id="BCX31338.1"/>
    </source>
</evidence>
<gene>
    <name evidence="1" type="ORF">LTWDN19_19050</name>
</gene>
<dbReference type="RefSeq" id="WP_221276453.1">
    <property type="nucleotide sequence ID" value="NZ_AP024685.1"/>
</dbReference>
<keyword evidence="2" id="KW-1185">Reference proteome</keyword>
<evidence type="ECO:0008006" key="3">
    <source>
        <dbReference type="Google" id="ProtNLM"/>
    </source>
</evidence>
<dbReference type="Pfam" id="PF14253">
    <property type="entry name" value="AbiH"/>
    <property type="match status" value="1"/>
</dbReference>
<evidence type="ECO:0000313" key="2">
    <source>
        <dbReference type="Proteomes" id="UP000825100"/>
    </source>
</evidence>
<dbReference type="EMBL" id="AP024685">
    <property type="protein sequence ID" value="BCX31338.1"/>
    <property type="molecule type" value="Genomic_DNA"/>
</dbReference>
<accession>A0ABN6GLP1</accession>
<proteinExistence type="predicted"/>
<organism evidence="1 2">
    <name type="scientific">Latilactobacillus curvatus</name>
    <name type="common">Lactobacillus curvatus</name>
    <dbReference type="NCBI Taxonomy" id="28038"/>
    <lineage>
        <taxon>Bacteria</taxon>
        <taxon>Bacillati</taxon>
        <taxon>Bacillota</taxon>
        <taxon>Bacilli</taxon>
        <taxon>Lactobacillales</taxon>
        <taxon>Lactobacillaceae</taxon>
        <taxon>Latilactobacillus</taxon>
    </lineage>
</organism>
<sequence length="355" mass="41749">MVKKLIIVGNGFDLARELKTKYSDFFNWLDQNKPKNDFSSFWSTMNYKDADLLYQLEPLKDQNFWYIYMSMLRLPIKDWNDVESRILYVVKSIEESNSLDFLSSTSPSETFSQNDINTMDPEKFALICILFTFCKNKSFDDCHDYLFLELQKFENLFKEYLTDEIGSANFTNFGLNQLKENFEIDDIAILNFNYTNISDIFLEENTRNIHGNAFNCNDDEHLIFGVDSTEISASQKTFRFTKTSRVMHESISHSYNSILSHDIQKISFIGHSLSDADYGYFESIFDYLSIYDADVELNFLYTRHHKENASEMTSYQNAIQRLLETYGNTLENKNKGKNLLQKLLLENRLKLVELR</sequence>